<dbReference type="OrthoDB" id="9791355at2"/>
<comment type="similarity">
    <text evidence="2">Belongs to the DtxR/MntR family.</text>
</comment>
<dbReference type="Gene3D" id="1.10.60.10">
    <property type="entry name" value="Iron dependent repressor, metal binding and dimerisation domain"/>
    <property type="match status" value="1"/>
</dbReference>
<dbReference type="Gene3D" id="1.10.10.10">
    <property type="entry name" value="Winged helix-like DNA-binding domain superfamily/Winged helix DNA-binding domain"/>
    <property type="match status" value="1"/>
</dbReference>
<dbReference type="GO" id="GO:0003700">
    <property type="term" value="F:DNA-binding transcription factor activity"/>
    <property type="evidence" value="ECO:0007669"/>
    <property type="project" value="InterPro"/>
</dbReference>
<dbReference type="PANTHER" id="PTHR33238">
    <property type="entry name" value="IRON (METAL) DEPENDENT REPRESSOR, DTXR FAMILY"/>
    <property type="match status" value="1"/>
</dbReference>
<dbReference type="InterPro" id="IPR007167">
    <property type="entry name" value="Fe-transptr_FeoA-like"/>
</dbReference>
<evidence type="ECO:0000256" key="1">
    <source>
        <dbReference type="ARBA" id="ARBA00004496"/>
    </source>
</evidence>
<feature type="compositionally biased region" description="Low complexity" evidence="12">
    <location>
        <begin position="10"/>
        <end position="20"/>
    </location>
</feature>
<keyword evidence="9" id="KW-0804">Transcription</keyword>
<dbReference type="FunFam" id="1.10.60.10:FF:000004">
    <property type="entry name" value="DtxR family transcriptional regulator"/>
    <property type="match status" value="1"/>
</dbReference>
<dbReference type="InterPro" id="IPR008988">
    <property type="entry name" value="Transcriptional_repressor_C"/>
</dbReference>
<dbReference type="PROSITE" id="PS50944">
    <property type="entry name" value="HTH_DTXR"/>
    <property type="match status" value="1"/>
</dbReference>
<dbReference type="AlphaFoldDB" id="A0A3A4FKT5"/>
<dbReference type="Pfam" id="PF02742">
    <property type="entry name" value="Fe_dep_repr_C"/>
    <property type="match status" value="1"/>
</dbReference>
<comment type="subunit">
    <text evidence="3">Homodimer.</text>
</comment>
<dbReference type="InterPro" id="IPR036390">
    <property type="entry name" value="WH_DNA-bd_sf"/>
</dbReference>
<name>A0A3A4FKT5_9MICC</name>
<protein>
    <recommendedName>
        <fullName evidence="11">Manganese transport regulator</fullName>
    </recommendedName>
</protein>
<dbReference type="GO" id="GO:0046983">
    <property type="term" value="F:protein dimerization activity"/>
    <property type="evidence" value="ECO:0007669"/>
    <property type="project" value="InterPro"/>
</dbReference>
<evidence type="ECO:0000256" key="6">
    <source>
        <dbReference type="ARBA" id="ARBA00023015"/>
    </source>
</evidence>
<dbReference type="InterPro" id="IPR036388">
    <property type="entry name" value="WH-like_DNA-bd_sf"/>
</dbReference>
<evidence type="ECO:0000256" key="2">
    <source>
        <dbReference type="ARBA" id="ARBA00007871"/>
    </source>
</evidence>
<evidence type="ECO:0000259" key="13">
    <source>
        <dbReference type="PROSITE" id="PS50944"/>
    </source>
</evidence>
<dbReference type="Gene3D" id="6.10.140.1920">
    <property type="match status" value="1"/>
</dbReference>
<keyword evidence="8" id="KW-0010">Activator</keyword>
<evidence type="ECO:0000256" key="5">
    <source>
        <dbReference type="ARBA" id="ARBA00022491"/>
    </source>
</evidence>
<dbReference type="Proteomes" id="UP000266615">
    <property type="component" value="Unassembled WGS sequence"/>
</dbReference>
<dbReference type="EMBL" id="QYZP01000001">
    <property type="protein sequence ID" value="RJN33055.1"/>
    <property type="molecule type" value="Genomic_DNA"/>
</dbReference>
<evidence type="ECO:0000256" key="7">
    <source>
        <dbReference type="ARBA" id="ARBA00023125"/>
    </source>
</evidence>
<keyword evidence="4" id="KW-0963">Cytoplasm</keyword>
<dbReference type="InterPro" id="IPR036421">
    <property type="entry name" value="Fe_dep_repressor_sf"/>
</dbReference>
<accession>A0A3A4FKT5</accession>
<evidence type="ECO:0000256" key="9">
    <source>
        <dbReference type="ARBA" id="ARBA00023163"/>
    </source>
</evidence>
<dbReference type="GO" id="GO:0005737">
    <property type="term" value="C:cytoplasm"/>
    <property type="evidence" value="ECO:0007669"/>
    <property type="project" value="UniProtKB-SubCell"/>
</dbReference>
<proteinExistence type="inferred from homology"/>
<evidence type="ECO:0000256" key="8">
    <source>
        <dbReference type="ARBA" id="ARBA00023159"/>
    </source>
</evidence>
<dbReference type="PANTHER" id="PTHR33238:SF11">
    <property type="entry name" value="TRANSCRIPTIONAL REGULATOR MNTR"/>
    <property type="match status" value="1"/>
</dbReference>
<dbReference type="InterPro" id="IPR001367">
    <property type="entry name" value="Fe_dep_repressor"/>
</dbReference>
<dbReference type="InterPro" id="IPR050536">
    <property type="entry name" value="DtxR_MntR_Metal-Reg"/>
</dbReference>
<evidence type="ECO:0000313" key="15">
    <source>
        <dbReference type="Proteomes" id="UP000266615"/>
    </source>
</evidence>
<dbReference type="GO" id="GO:0046914">
    <property type="term" value="F:transition metal ion binding"/>
    <property type="evidence" value="ECO:0007669"/>
    <property type="project" value="InterPro"/>
</dbReference>
<evidence type="ECO:0000256" key="3">
    <source>
        <dbReference type="ARBA" id="ARBA00011738"/>
    </source>
</evidence>
<dbReference type="SMART" id="SM00529">
    <property type="entry name" value="HTH_DTXR"/>
    <property type="match status" value="1"/>
</dbReference>
<evidence type="ECO:0000313" key="14">
    <source>
        <dbReference type="EMBL" id="RJN33055.1"/>
    </source>
</evidence>
<dbReference type="GO" id="GO:0003677">
    <property type="term" value="F:DNA binding"/>
    <property type="evidence" value="ECO:0007669"/>
    <property type="project" value="UniProtKB-KW"/>
</dbReference>
<gene>
    <name evidence="14" type="ORF">D3250_04450</name>
</gene>
<dbReference type="Pfam" id="PF04023">
    <property type="entry name" value="FeoA"/>
    <property type="match status" value="1"/>
</dbReference>
<evidence type="ECO:0000256" key="4">
    <source>
        <dbReference type="ARBA" id="ARBA00022490"/>
    </source>
</evidence>
<evidence type="ECO:0000256" key="11">
    <source>
        <dbReference type="ARBA" id="ARBA00032593"/>
    </source>
</evidence>
<dbReference type="InterPro" id="IPR022687">
    <property type="entry name" value="HTH_DTXR"/>
</dbReference>
<dbReference type="GO" id="GO:0045892">
    <property type="term" value="P:negative regulation of DNA-templated transcription"/>
    <property type="evidence" value="ECO:0007669"/>
    <property type="project" value="TreeGrafter"/>
</dbReference>
<dbReference type="SUPFAM" id="SSF46785">
    <property type="entry name" value="Winged helix' DNA-binding domain"/>
    <property type="match status" value="1"/>
</dbReference>
<dbReference type="Pfam" id="PF01325">
    <property type="entry name" value="Fe_dep_repress"/>
    <property type="match status" value="1"/>
</dbReference>
<dbReference type="SUPFAM" id="SSF47979">
    <property type="entry name" value="Iron-dependent repressor protein, dimerization domain"/>
    <property type="match status" value="1"/>
</dbReference>
<evidence type="ECO:0000256" key="10">
    <source>
        <dbReference type="ARBA" id="ARBA00023211"/>
    </source>
</evidence>
<feature type="region of interest" description="Disordered" evidence="12">
    <location>
        <begin position="1"/>
        <end position="20"/>
    </location>
</feature>
<organism evidence="14 15">
    <name type="scientific">Nesterenkonia natronophila</name>
    <dbReference type="NCBI Taxonomy" id="2174932"/>
    <lineage>
        <taxon>Bacteria</taxon>
        <taxon>Bacillati</taxon>
        <taxon>Actinomycetota</taxon>
        <taxon>Actinomycetes</taxon>
        <taxon>Micrococcales</taxon>
        <taxon>Micrococcaceae</taxon>
        <taxon>Nesterenkonia</taxon>
    </lineage>
</organism>
<dbReference type="RefSeq" id="WP_119902099.1">
    <property type="nucleotide sequence ID" value="NZ_QYZP01000001.1"/>
</dbReference>
<keyword evidence="6" id="KW-0805">Transcription regulation</keyword>
<dbReference type="InterPro" id="IPR022689">
    <property type="entry name" value="Iron_dep_repressor"/>
</dbReference>
<sequence length="239" mass="25880">MPRTSAQGRSTLPSTGAAAPATTSVEDYAKTIYGLAEWEGADVTASALAKTLGVSNPSVSLMIRKMAEQGLVDHTPYAPVRLTERGRKLALAMVRRHRLIETWLVREMGYSWDEVHDEAERLEHAVSETFIERLDARLGHPVTDPHGDPIPTRELSLSYPETTLLCQVPAEVEVRVEQVDDSVPAALRVLDEQDVPIGSAVTVVASANGDVVISGPHGERNVSIGHEIAHAVRVSVTAR</sequence>
<comment type="subcellular location">
    <subcellularLocation>
        <location evidence="1">Cytoplasm</location>
    </subcellularLocation>
</comment>
<keyword evidence="5" id="KW-0678">Repressor</keyword>
<dbReference type="SUPFAM" id="SSF50037">
    <property type="entry name" value="C-terminal domain of transcriptional repressors"/>
    <property type="match status" value="1"/>
</dbReference>
<keyword evidence="7" id="KW-0238">DNA-binding</keyword>
<keyword evidence="15" id="KW-1185">Reference proteome</keyword>
<keyword evidence="10" id="KW-0464">Manganese</keyword>
<reference evidence="14 15" key="1">
    <citation type="submission" date="2018-09" db="EMBL/GenBank/DDBJ databases">
        <title>Nesterenkonia natronophila sp. nov., an alkaliphilic actinobacteriume isolated from a soda lake, and emended description of the genus Nesterenkonia.</title>
        <authorList>
            <person name="Menes R.J."/>
            <person name="Iriarte A."/>
        </authorList>
    </citation>
    <scope>NUCLEOTIDE SEQUENCE [LARGE SCALE GENOMIC DNA]</scope>
    <source>
        <strain evidence="14 15">M8</strain>
    </source>
</reference>
<feature type="domain" description="HTH dtxR-type" evidence="13">
    <location>
        <begin position="21"/>
        <end position="83"/>
    </location>
</feature>
<comment type="caution">
    <text evidence="14">The sequence shown here is derived from an EMBL/GenBank/DDBJ whole genome shotgun (WGS) entry which is preliminary data.</text>
</comment>
<evidence type="ECO:0000256" key="12">
    <source>
        <dbReference type="SAM" id="MobiDB-lite"/>
    </source>
</evidence>
<dbReference type="SMART" id="SM00899">
    <property type="entry name" value="FeoA"/>
    <property type="match status" value="1"/>
</dbReference>